<sequence>MLSLETLTWAMSEILHVLQLPPRSAPAAIPLISPRRHREAISAAGCLDASMDNTSDHSIKTHADDTSHVMTSVSPVQIPTIPPPTEVASHHAQPSPYRLYKRRYIGLVALVVLNFVGGMSNPWFGPIASNMGRDFGFSLDKVNWLGNVINLTYLPFSFIIPFICTRWGLHITSYFGAFFLLISAWIRYAGTARSLTEHGAYGLIITGQILSGIAQPAFQVIGPLYSETWFDLKARTTVTMILSVANPIGGAIAQVISPAVNNTRTSILIMGIIATGASPFAIFVGRAPPTPPTHAAARKNPPFMALVRAMAGLEPPTSGSYMSPRERLDFAIITLIFGVLVGVVTSFTILTDQDFGPYGYSSDISGLMGAALLLCGLVAAAITSPLFDRVLTRHLAITCKILCPILGGMWLSLIWTGKSLCTDLSHPRTCSHTPPIPCI</sequence>
<dbReference type="Proteomes" id="UP001148662">
    <property type="component" value="Unassembled WGS sequence"/>
</dbReference>
<dbReference type="EMBL" id="JANHOG010000897">
    <property type="protein sequence ID" value="KAJ3550543.1"/>
    <property type="molecule type" value="Genomic_DNA"/>
</dbReference>
<comment type="caution">
    <text evidence="1">The sequence shown here is derived from an EMBL/GenBank/DDBJ whole genome shotgun (WGS) entry which is preliminary data.</text>
</comment>
<name>A0ACC1T1C3_9APHY</name>
<reference evidence="1" key="1">
    <citation type="submission" date="2022-07" db="EMBL/GenBank/DDBJ databases">
        <title>Genome Sequence of Phlebia brevispora.</title>
        <authorList>
            <person name="Buettner E."/>
        </authorList>
    </citation>
    <scope>NUCLEOTIDE SEQUENCE</scope>
    <source>
        <strain evidence="1">MPL23</strain>
    </source>
</reference>
<keyword evidence="2" id="KW-1185">Reference proteome</keyword>
<gene>
    <name evidence="1" type="ORF">NM688_g5055</name>
</gene>
<accession>A0ACC1T1C3</accession>
<proteinExistence type="predicted"/>
<protein>
    <submittedName>
        <fullName evidence="1">Uncharacterized protein</fullName>
    </submittedName>
</protein>
<evidence type="ECO:0000313" key="2">
    <source>
        <dbReference type="Proteomes" id="UP001148662"/>
    </source>
</evidence>
<organism evidence="1 2">
    <name type="scientific">Phlebia brevispora</name>
    <dbReference type="NCBI Taxonomy" id="194682"/>
    <lineage>
        <taxon>Eukaryota</taxon>
        <taxon>Fungi</taxon>
        <taxon>Dikarya</taxon>
        <taxon>Basidiomycota</taxon>
        <taxon>Agaricomycotina</taxon>
        <taxon>Agaricomycetes</taxon>
        <taxon>Polyporales</taxon>
        <taxon>Meruliaceae</taxon>
        <taxon>Phlebia</taxon>
    </lineage>
</organism>
<evidence type="ECO:0000313" key="1">
    <source>
        <dbReference type="EMBL" id="KAJ3550543.1"/>
    </source>
</evidence>